<comment type="similarity">
    <text evidence="1">Belongs to the ARG7 family.</text>
</comment>
<protein>
    <submittedName>
        <fullName evidence="2">Uncharacterized protein</fullName>
    </submittedName>
</protein>
<evidence type="ECO:0000313" key="2">
    <source>
        <dbReference type="EMBL" id="KDP29986.1"/>
    </source>
</evidence>
<proteinExistence type="inferred from homology"/>
<dbReference type="STRING" id="180498.A0A067K181"/>
<reference evidence="2 3" key="1">
    <citation type="journal article" date="2014" name="PLoS ONE">
        <title>Global Analysis of Gene Expression Profiles in Physic Nut (Jatropha curcas L.) Seedlings Exposed to Salt Stress.</title>
        <authorList>
            <person name="Zhang L."/>
            <person name="Zhang C."/>
            <person name="Wu P."/>
            <person name="Chen Y."/>
            <person name="Li M."/>
            <person name="Jiang H."/>
            <person name="Wu G."/>
        </authorList>
    </citation>
    <scope>NUCLEOTIDE SEQUENCE [LARGE SCALE GENOMIC DNA]</scope>
    <source>
        <strain evidence="3">cv. GZQX0401</strain>
        <tissue evidence="2">Young leaves</tissue>
    </source>
</reference>
<dbReference type="Pfam" id="PF02519">
    <property type="entry name" value="Auxin_inducible"/>
    <property type="match status" value="1"/>
</dbReference>
<accession>A0A067K181</accession>
<evidence type="ECO:0000313" key="3">
    <source>
        <dbReference type="Proteomes" id="UP000027138"/>
    </source>
</evidence>
<dbReference type="GO" id="GO:0009733">
    <property type="term" value="P:response to auxin"/>
    <property type="evidence" value="ECO:0007669"/>
    <property type="project" value="InterPro"/>
</dbReference>
<sequence>MAEKGHLAVYSADRKRFLLPLEYLNNEIIIELFNMAEEEFGQPSKGALTLPCDAEQMEYVISLIKQQVARDVERALLTSIASSFCSVPFHLPHQVTRQQLPICSF</sequence>
<dbReference type="AlphaFoldDB" id="A0A067K181"/>
<organism evidence="2 3">
    <name type="scientific">Jatropha curcas</name>
    <name type="common">Barbados nut</name>
    <dbReference type="NCBI Taxonomy" id="180498"/>
    <lineage>
        <taxon>Eukaryota</taxon>
        <taxon>Viridiplantae</taxon>
        <taxon>Streptophyta</taxon>
        <taxon>Embryophyta</taxon>
        <taxon>Tracheophyta</taxon>
        <taxon>Spermatophyta</taxon>
        <taxon>Magnoliopsida</taxon>
        <taxon>eudicotyledons</taxon>
        <taxon>Gunneridae</taxon>
        <taxon>Pentapetalae</taxon>
        <taxon>rosids</taxon>
        <taxon>fabids</taxon>
        <taxon>Malpighiales</taxon>
        <taxon>Euphorbiaceae</taxon>
        <taxon>Crotonoideae</taxon>
        <taxon>Jatropheae</taxon>
        <taxon>Jatropha</taxon>
    </lineage>
</organism>
<keyword evidence="3" id="KW-1185">Reference proteome</keyword>
<dbReference type="PANTHER" id="PTHR31175:SF49">
    <property type="entry name" value="SAUR FAMILY PROTEIN"/>
    <property type="match status" value="1"/>
</dbReference>
<dbReference type="Proteomes" id="UP000027138">
    <property type="component" value="Unassembled WGS sequence"/>
</dbReference>
<gene>
    <name evidence="2" type="ORF">JCGZ_18753</name>
</gene>
<dbReference type="OrthoDB" id="846920at2759"/>
<dbReference type="InterPro" id="IPR003676">
    <property type="entry name" value="SAUR_fam"/>
</dbReference>
<evidence type="ECO:0000256" key="1">
    <source>
        <dbReference type="ARBA" id="ARBA00006974"/>
    </source>
</evidence>
<dbReference type="EMBL" id="KK914719">
    <property type="protein sequence ID" value="KDP29986.1"/>
    <property type="molecule type" value="Genomic_DNA"/>
</dbReference>
<dbReference type="PANTHER" id="PTHR31175">
    <property type="entry name" value="AUXIN-RESPONSIVE FAMILY PROTEIN"/>
    <property type="match status" value="1"/>
</dbReference>
<name>A0A067K181_JATCU</name>